<evidence type="ECO:0000313" key="2">
    <source>
        <dbReference type="Proteomes" id="UP001153332"/>
    </source>
</evidence>
<evidence type="ECO:0000313" key="1">
    <source>
        <dbReference type="EMBL" id="KAJ8132776.1"/>
    </source>
</evidence>
<organism evidence="1 2">
    <name type="scientific">Lasiodiplodia mahajangana</name>
    <dbReference type="NCBI Taxonomy" id="1108764"/>
    <lineage>
        <taxon>Eukaryota</taxon>
        <taxon>Fungi</taxon>
        <taxon>Dikarya</taxon>
        <taxon>Ascomycota</taxon>
        <taxon>Pezizomycotina</taxon>
        <taxon>Dothideomycetes</taxon>
        <taxon>Dothideomycetes incertae sedis</taxon>
        <taxon>Botryosphaeriales</taxon>
        <taxon>Botryosphaeriaceae</taxon>
        <taxon>Lasiodiplodia</taxon>
    </lineage>
</organism>
<comment type="caution">
    <text evidence="1">The sequence shown here is derived from an EMBL/GenBank/DDBJ whole genome shotgun (WGS) entry which is preliminary data.</text>
</comment>
<accession>A0ACC2JZ88</accession>
<dbReference type="EMBL" id="JAPUUL010000086">
    <property type="protein sequence ID" value="KAJ8132776.1"/>
    <property type="molecule type" value="Genomic_DNA"/>
</dbReference>
<proteinExistence type="predicted"/>
<sequence length="656" mass="75241">MTSSDQHTVYHHHPLVKGRGQFRVFILHSTADTPRDHRIHGSLLVSTLDREKNNFEALSYVWGSPGLPKAVAIIDNVPVTIPINLAAFLGYLRRSRESMRLWADSICINQADNDEKSDQVALMANIFESCSRVNVWLPSPDKIIDRQLQDEKILQLGGLLSFMTREHVDDIPGYTRNEKTKQLIFEETEEFCTLWAGFLLMAESVWWTRAWTAQEMFLPPQVIFHHNAAEPCDIDLVLRAMECNADRYRRCPPCSIETLEGFPTHKARIISQFLHQVALMSHTREVRAKQRAPDGRDCFYMILAAFAERKSYQGRDRIYSLWSTTGPLYKNHKPDYRCSDEEVFTSIFKCMIRESQSHPNTIFSHGMDFRVLQGLNFGPTPNKADKKPSWVPDFSKSWDWEVVHGHINRLAISRMYQASGWSRGRAKVRGTQLHLKGFFMDTIHVIGPAASKIYDAPSFKQTLAQWKLMIQAFETAHKLDANKFRKQLAEAFCGEVCQEFIPSDQQALLLKSFTRRGIWKVNFVRLLLERGFHKMALSEYIRPIRADEYPKEKELEDLFETGDINCLMNVPYRDAVGTSLSDRSLFITECGRLGLSVSHATAGDQVWGVYGSRVPFIFRRLSSDDASISYNMIGDCYLHGAMKGELLQKGVKIKLI</sequence>
<gene>
    <name evidence="1" type="ORF">O1611_g855</name>
</gene>
<reference evidence="1" key="1">
    <citation type="submission" date="2022-12" db="EMBL/GenBank/DDBJ databases">
        <title>Genome Sequence of Lasiodiplodia mahajangana.</title>
        <authorList>
            <person name="Buettner E."/>
        </authorList>
    </citation>
    <scope>NUCLEOTIDE SEQUENCE</scope>
    <source>
        <strain evidence="1">VT137</strain>
    </source>
</reference>
<dbReference type="Proteomes" id="UP001153332">
    <property type="component" value="Unassembled WGS sequence"/>
</dbReference>
<keyword evidence="2" id="KW-1185">Reference proteome</keyword>
<protein>
    <submittedName>
        <fullName evidence="1">Uncharacterized protein</fullName>
    </submittedName>
</protein>
<name>A0ACC2JZ88_9PEZI</name>